<evidence type="ECO:0000256" key="1">
    <source>
        <dbReference type="SAM" id="MobiDB-lite"/>
    </source>
</evidence>
<sequence>MALVLDLSLIDRERAIGAWLAFHGITKADLAREVGVDPSFITYVVQGKRKSRRIHAKLLEIGVPKELLPDPGNGPGRPRKSRVVRKSGSGLGRPGKKRS</sequence>
<dbReference type="RefSeq" id="WP_020886496.1">
    <property type="nucleotide sequence ID" value="NZ_ATHI01000006.1"/>
</dbReference>
<comment type="caution">
    <text evidence="2">The sequence shown here is derived from an EMBL/GenBank/DDBJ whole genome shotgun (WGS) entry which is preliminary data.</text>
</comment>
<name>S7TC79_9BACT</name>
<keyword evidence="3" id="KW-1185">Reference proteome</keyword>
<evidence type="ECO:0000313" key="3">
    <source>
        <dbReference type="Proteomes" id="UP000014975"/>
    </source>
</evidence>
<organism evidence="2 3">
    <name type="scientific">Alkalidesulfovibrio alkalitolerans DSM 16529</name>
    <dbReference type="NCBI Taxonomy" id="1121439"/>
    <lineage>
        <taxon>Bacteria</taxon>
        <taxon>Pseudomonadati</taxon>
        <taxon>Thermodesulfobacteriota</taxon>
        <taxon>Desulfovibrionia</taxon>
        <taxon>Desulfovibrionales</taxon>
        <taxon>Desulfovibrionaceae</taxon>
        <taxon>Alkalidesulfovibrio</taxon>
    </lineage>
</organism>
<dbReference type="AlphaFoldDB" id="S7TC79"/>
<dbReference type="Proteomes" id="UP000014975">
    <property type="component" value="Unassembled WGS sequence"/>
</dbReference>
<reference evidence="2 3" key="1">
    <citation type="journal article" date="2013" name="Genome Announc.">
        <title>Draft genome sequences for three mercury-methylating, sulfate-reducing bacteria.</title>
        <authorList>
            <person name="Brown S.D."/>
            <person name="Hurt R.A.Jr."/>
            <person name="Gilmour C.C."/>
            <person name="Elias D.A."/>
        </authorList>
    </citation>
    <scope>NUCLEOTIDE SEQUENCE [LARGE SCALE GENOMIC DNA]</scope>
    <source>
        <strain evidence="2 3">DSM 16529</strain>
    </source>
</reference>
<dbReference type="EMBL" id="ATHI01000006">
    <property type="protein sequence ID" value="EPR34792.1"/>
    <property type="molecule type" value="Genomic_DNA"/>
</dbReference>
<evidence type="ECO:0000313" key="2">
    <source>
        <dbReference type="EMBL" id="EPR34792.1"/>
    </source>
</evidence>
<evidence type="ECO:0008006" key="4">
    <source>
        <dbReference type="Google" id="ProtNLM"/>
    </source>
</evidence>
<dbReference type="eggNOG" id="ENOG50304G5">
    <property type="taxonomic scope" value="Bacteria"/>
</dbReference>
<dbReference type="OrthoDB" id="5461163at2"/>
<dbReference type="STRING" id="1121439.dsat_2611"/>
<feature type="region of interest" description="Disordered" evidence="1">
    <location>
        <begin position="67"/>
        <end position="99"/>
    </location>
</feature>
<accession>S7TC79</accession>
<proteinExistence type="predicted"/>
<protein>
    <recommendedName>
        <fullName evidence="4">Helix-turn-helix domain protein</fullName>
    </recommendedName>
</protein>
<gene>
    <name evidence="2" type="ORF">dsat_2611</name>
</gene>